<dbReference type="Gene3D" id="3.40.640.10">
    <property type="entry name" value="Type I PLP-dependent aspartate aminotransferase-like (Major domain)"/>
    <property type="match status" value="1"/>
</dbReference>
<dbReference type="GO" id="GO:0030170">
    <property type="term" value="F:pyridoxal phosphate binding"/>
    <property type="evidence" value="ECO:0007669"/>
    <property type="project" value="TreeGrafter"/>
</dbReference>
<dbReference type="PANTHER" id="PTHR30244">
    <property type="entry name" value="TRANSAMINASE"/>
    <property type="match status" value="1"/>
</dbReference>
<feature type="active site" description="Proton acceptor" evidence="1">
    <location>
        <position position="194"/>
    </location>
</feature>
<evidence type="ECO:0000313" key="5">
    <source>
        <dbReference type="Proteomes" id="UP000470384"/>
    </source>
</evidence>
<dbReference type="EMBL" id="WXYQ01000001">
    <property type="protein sequence ID" value="NBG94413.1"/>
    <property type="molecule type" value="Genomic_DNA"/>
</dbReference>
<accession>A0A845Q778</accession>
<dbReference type="CDD" id="cd00616">
    <property type="entry name" value="AHBA_syn"/>
    <property type="match status" value="1"/>
</dbReference>
<dbReference type="GO" id="GO:0008483">
    <property type="term" value="F:transaminase activity"/>
    <property type="evidence" value="ECO:0007669"/>
    <property type="project" value="UniProtKB-KW"/>
</dbReference>
<evidence type="ECO:0000256" key="2">
    <source>
        <dbReference type="PIRSR" id="PIRSR000390-2"/>
    </source>
</evidence>
<dbReference type="PANTHER" id="PTHR30244:SF42">
    <property type="entry name" value="UDP-2-ACETAMIDO-2-DEOXY-3-OXO-D-GLUCURONATE AMINOTRANSFERASE"/>
    <property type="match status" value="1"/>
</dbReference>
<gene>
    <name evidence="4" type="ORF">GTQ45_01545</name>
</gene>
<evidence type="ECO:0000313" key="4">
    <source>
        <dbReference type="EMBL" id="NBG94413.1"/>
    </source>
</evidence>
<comment type="caution">
    <text evidence="4">The sequence shown here is derived from an EMBL/GenBank/DDBJ whole genome shotgun (WGS) entry which is preliminary data.</text>
</comment>
<dbReference type="Proteomes" id="UP000470384">
    <property type="component" value="Unassembled WGS sequence"/>
</dbReference>
<dbReference type="GeneID" id="300653392"/>
<dbReference type="Pfam" id="PF01041">
    <property type="entry name" value="DegT_DnrJ_EryC1"/>
    <property type="match status" value="1"/>
</dbReference>
<evidence type="ECO:0000256" key="3">
    <source>
        <dbReference type="RuleBase" id="RU004508"/>
    </source>
</evidence>
<comment type="similarity">
    <text evidence="3">Belongs to the DegT/DnrJ/EryC1 family.</text>
</comment>
<dbReference type="InterPro" id="IPR015421">
    <property type="entry name" value="PyrdxlP-dep_Trfase_major"/>
</dbReference>
<sequence>MSDPIAFIDLQAQQARIRDKVDAAIARVLDHGQYINGPEVAECEAALGEFCGAKHVIGCANGTDALGLVLMARGVKPGDAVFVPAFTFIATGEVVAWMGATPVFVDIDPKTFNMDPQHLKASIAEARDKGLNPVCVVPVDLFGQPADYPAIRAICEEEGLFLMADAAQGFGGRLNDQSVGTLGDASTTSFFPAKPLGCYGDGGAIFTDDAELADVLRSLRNHGAGKDRYDNVRIGMNGRLDTVQAAILIEKLKIFPDEIEARQRVAERYNALLSDVAEVPFVSNAAQSAWAQYTLKVENRDAVRAACAEDGVPTQVYYPVPLNNQTAYKHYPTGPGGCPVSDELAEKVLSLPMHPYLDEGTQDRIVASVRKALGA</sequence>
<proteinExistence type="inferred from homology"/>
<dbReference type="OrthoDB" id="9768668at2"/>
<dbReference type="InterPro" id="IPR000653">
    <property type="entry name" value="DegT/StrS_aminotransferase"/>
</dbReference>
<dbReference type="InterPro" id="IPR015424">
    <property type="entry name" value="PyrdxlP-dep_Trfase"/>
</dbReference>
<reference evidence="4 5" key="1">
    <citation type="journal article" date="2016" name="Int. J. Syst. Evol. Microbiol.">
        <title>Pyruvatibacter mobilis gen. nov., sp. nov., a marine bacterium from the culture broth of Picochlorum sp. 122.</title>
        <authorList>
            <person name="Wang G."/>
            <person name="Tang M."/>
            <person name="Wu H."/>
            <person name="Dai S."/>
            <person name="Li T."/>
            <person name="Chen C."/>
            <person name="He H."/>
            <person name="Fan J."/>
            <person name="Xiang W."/>
            <person name="Li X."/>
        </authorList>
    </citation>
    <scope>NUCLEOTIDE SEQUENCE [LARGE SCALE GENOMIC DNA]</scope>
    <source>
        <strain evidence="4 5">GYP-11</strain>
    </source>
</reference>
<keyword evidence="5" id="KW-1185">Reference proteome</keyword>
<organism evidence="4 5">
    <name type="scientific">Pyruvatibacter mobilis</name>
    <dbReference type="NCBI Taxonomy" id="1712261"/>
    <lineage>
        <taxon>Bacteria</taxon>
        <taxon>Pseudomonadati</taxon>
        <taxon>Pseudomonadota</taxon>
        <taxon>Alphaproteobacteria</taxon>
        <taxon>Hyphomicrobiales</taxon>
        <taxon>Parvibaculaceae</taxon>
        <taxon>Pyruvatibacter</taxon>
    </lineage>
</organism>
<dbReference type="AlphaFoldDB" id="A0A845Q778"/>
<evidence type="ECO:0000256" key="1">
    <source>
        <dbReference type="PIRSR" id="PIRSR000390-1"/>
    </source>
</evidence>
<keyword evidence="4" id="KW-0032">Aminotransferase</keyword>
<dbReference type="PIRSF" id="PIRSF000390">
    <property type="entry name" value="PLP_StrS"/>
    <property type="match status" value="1"/>
</dbReference>
<dbReference type="GO" id="GO:0000271">
    <property type="term" value="P:polysaccharide biosynthetic process"/>
    <property type="evidence" value="ECO:0007669"/>
    <property type="project" value="TreeGrafter"/>
</dbReference>
<keyword evidence="4" id="KW-0808">Transferase</keyword>
<dbReference type="SUPFAM" id="SSF53383">
    <property type="entry name" value="PLP-dependent transferases"/>
    <property type="match status" value="1"/>
</dbReference>
<dbReference type="Gene3D" id="3.90.1150.10">
    <property type="entry name" value="Aspartate Aminotransferase, domain 1"/>
    <property type="match status" value="1"/>
</dbReference>
<feature type="modified residue" description="N6-(pyridoxal phosphate)lysine" evidence="2">
    <location>
        <position position="194"/>
    </location>
</feature>
<dbReference type="InterPro" id="IPR015422">
    <property type="entry name" value="PyrdxlP-dep_Trfase_small"/>
</dbReference>
<dbReference type="RefSeq" id="WP_160586515.1">
    <property type="nucleotide sequence ID" value="NZ_BMHN01000001.1"/>
</dbReference>
<name>A0A845Q778_9HYPH</name>
<keyword evidence="2 3" id="KW-0663">Pyridoxal phosphate</keyword>
<protein>
    <submittedName>
        <fullName evidence="4">Aminotransferase class I/II-fold pyridoxal phosphate-dependent enzyme</fullName>
    </submittedName>
</protein>